<accession>F7T6C8</accession>
<reference evidence="1 2" key="1">
    <citation type="submission" date="2011-06" db="EMBL/GenBank/DDBJ databases">
        <authorList>
            <person name="Bador J."/>
            <person name="Amoureux L."/>
            <person name="Neuwirth C."/>
        </authorList>
    </citation>
    <scope>NUCLEOTIDE SEQUENCE [LARGE SCALE GENOMIC DNA]</scope>
    <source>
        <strain evidence="1 2">AXX-A</strain>
    </source>
</reference>
<dbReference type="AlphaFoldDB" id="F7T6C8"/>
<protein>
    <submittedName>
        <fullName evidence="1">Uncharacterized protein</fullName>
    </submittedName>
</protein>
<sequence>MSASITNIRGGRDLRLQIEKEVNGSWQVVSSGSSVSYPGEPGRYRFTVTNYGTMGLAQWSLKYSKMG</sequence>
<organism evidence="1 2">
    <name type="scientific">Achromobacter insuavis AXX-A</name>
    <dbReference type="NCBI Taxonomy" id="1003200"/>
    <lineage>
        <taxon>Bacteria</taxon>
        <taxon>Pseudomonadati</taxon>
        <taxon>Pseudomonadota</taxon>
        <taxon>Betaproteobacteria</taxon>
        <taxon>Burkholderiales</taxon>
        <taxon>Alcaligenaceae</taxon>
        <taxon>Achromobacter</taxon>
    </lineage>
</organism>
<proteinExistence type="predicted"/>
<evidence type="ECO:0000313" key="2">
    <source>
        <dbReference type="Proteomes" id="UP000004853"/>
    </source>
</evidence>
<evidence type="ECO:0000313" key="1">
    <source>
        <dbReference type="EMBL" id="EGP44141.1"/>
    </source>
</evidence>
<dbReference type="HOGENOM" id="CLU_2802517_0_0_4"/>
<comment type="caution">
    <text evidence="1">The sequence shown here is derived from an EMBL/GenBank/DDBJ whole genome shotgun (WGS) entry which is preliminary data.</text>
</comment>
<dbReference type="Proteomes" id="UP000004853">
    <property type="component" value="Unassembled WGS sequence"/>
</dbReference>
<dbReference type="PATRIC" id="fig|1003200.3.peg.4471"/>
<dbReference type="EMBL" id="AFRQ01000097">
    <property type="protein sequence ID" value="EGP44141.1"/>
    <property type="molecule type" value="Genomic_DNA"/>
</dbReference>
<gene>
    <name evidence="1" type="ORF">AXXA_22550</name>
</gene>
<name>F7T6C8_9BURK</name>